<proteinExistence type="predicted"/>
<feature type="signal peptide" evidence="2">
    <location>
        <begin position="1"/>
        <end position="19"/>
    </location>
</feature>
<feature type="compositionally biased region" description="Basic residues" evidence="1">
    <location>
        <begin position="87"/>
        <end position="108"/>
    </location>
</feature>
<evidence type="ECO:0000256" key="1">
    <source>
        <dbReference type="SAM" id="MobiDB-lite"/>
    </source>
</evidence>
<accession>A0AAV8WES9</accession>
<comment type="caution">
    <text evidence="3">The sequence shown here is derived from an EMBL/GenBank/DDBJ whole genome shotgun (WGS) entry which is preliminary data.</text>
</comment>
<reference evidence="3 4" key="1">
    <citation type="journal article" date="2023" name="Insect Mol. Biol.">
        <title>Genome sequencing provides insights into the evolution of gene families encoding plant cell wall-degrading enzymes in longhorned beetles.</title>
        <authorList>
            <person name="Shin N.R."/>
            <person name="Okamura Y."/>
            <person name="Kirsch R."/>
            <person name="Pauchet Y."/>
        </authorList>
    </citation>
    <scope>NUCLEOTIDE SEQUENCE [LARGE SCALE GENOMIC DNA]</scope>
    <source>
        <strain evidence="3">EAD_L_NR</strain>
    </source>
</reference>
<sequence length="119" mass="13680">MRNLPALVVFLSFYAPSLCLPMSNTRATALSSQSQNPRAIQRAAAASPSYPQYYYSNPTQNSGALPRRQDEILETAQRVVYTPIFRYKKNQRQRKRQSQPNTNRRKVNRVMPAYLITAK</sequence>
<dbReference type="EMBL" id="JANEYG010000002">
    <property type="protein sequence ID" value="KAJ8925054.1"/>
    <property type="molecule type" value="Genomic_DNA"/>
</dbReference>
<dbReference type="Proteomes" id="UP001159042">
    <property type="component" value="Unassembled WGS sequence"/>
</dbReference>
<evidence type="ECO:0000256" key="2">
    <source>
        <dbReference type="SAM" id="SignalP"/>
    </source>
</evidence>
<name>A0AAV8WES9_9CUCU</name>
<organism evidence="3 4">
    <name type="scientific">Exocentrus adspersus</name>
    <dbReference type="NCBI Taxonomy" id="1586481"/>
    <lineage>
        <taxon>Eukaryota</taxon>
        <taxon>Metazoa</taxon>
        <taxon>Ecdysozoa</taxon>
        <taxon>Arthropoda</taxon>
        <taxon>Hexapoda</taxon>
        <taxon>Insecta</taxon>
        <taxon>Pterygota</taxon>
        <taxon>Neoptera</taxon>
        <taxon>Endopterygota</taxon>
        <taxon>Coleoptera</taxon>
        <taxon>Polyphaga</taxon>
        <taxon>Cucujiformia</taxon>
        <taxon>Chrysomeloidea</taxon>
        <taxon>Cerambycidae</taxon>
        <taxon>Lamiinae</taxon>
        <taxon>Acanthocinini</taxon>
        <taxon>Exocentrus</taxon>
    </lineage>
</organism>
<feature type="region of interest" description="Disordered" evidence="1">
    <location>
        <begin position="87"/>
        <end position="111"/>
    </location>
</feature>
<gene>
    <name evidence="3" type="ORF">NQ315_001225</name>
</gene>
<keyword evidence="2" id="KW-0732">Signal</keyword>
<evidence type="ECO:0000313" key="4">
    <source>
        <dbReference type="Proteomes" id="UP001159042"/>
    </source>
</evidence>
<feature type="chain" id="PRO_5043518882" evidence="2">
    <location>
        <begin position="20"/>
        <end position="119"/>
    </location>
</feature>
<protein>
    <submittedName>
        <fullName evidence="3">Uncharacterized protein</fullName>
    </submittedName>
</protein>
<dbReference type="AlphaFoldDB" id="A0AAV8WES9"/>
<keyword evidence="4" id="KW-1185">Reference proteome</keyword>
<evidence type="ECO:0000313" key="3">
    <source>
        <dbReference type="EMBL" id="KAJ8925054.1"/>
    </source>
</evidence>